<name>A0A1S2UU27_9PSED</name>
<dbReference type="GO" id="GO:0000160">
    <property type="term" value="P:phosphorelay signal transduction system"/>
    <property type="evidence" value="ECO:0007669"/>
    <property type="project" value="InterPro"/>
</dbReference>
<dbReference type="AlphaFoldDB" id="A0A1S2UU27"/>
<dbReference type="SUPFAM" id="SSF141868">
    <property type="entry name" value="EAL domain-like"/>
    <property type="match status" value="1"/>
</dbReference>
<dbReference type="Proteomes" id="UP000181661">
    <property type="component" value="Unassembled WGS sequence"/>
</dbReference>
<protein>
    <submittedName>
        <fullName evidence="5">EAL domain, c-di-GMP-specific phosphodiesterase class I (Or its enzymatically inactive variant)</fullName>
    </submittedName>
    <submittedName>
        <fullName evidence="4">Histidine kinase</fullName>
    </submittedName>
</protein>
<organism evidence="4 6">
    <name type="scientific">Pseudomonas costantinii</name>
    <dbReference type="NCBI Taxonomy" id="168469"/>
    <lineage>
        <taxon>Bacteria</taxon>
        <taxon>Pseudomonadati</taxon>
        <taxon>Pseudomonadota</taxon>
        <taxon>Gammaproteobacteria</taxon>
        <taxon>Pseudomonadales</taxon>
        <taxon>Pseudomonadaceae</taxon>
        <taxon>Pseudomonas</taxon>
    </lineage>
</organism>
<evidence type="ECO:0000259" key="3">
    <source>
        <dbReference type="PROSITE" id="PS50883"/>
    </source>
</evidence>
<dbReference type="EMBL" id="FNTS01000002">
    <property type="protein sequence ID" value="SED74974.1"/>
    <property type="molecule type" value="Genomic_DNA"/>
</dbReference>
<dbReference type="InterPro" id="IPR001789">
    <property type="entry name" value="Sig_transdc_resp-reg_receiver"/>
</dbReference>
<dbReference type="PANTHER" id="PTHR33121:SF79">
    <property type="entry name" value="CYCLIC DI-GMP PHOSPHODIESTERASE PDED-RELATED"/>
    <property type="match status" value="1"/>
</dbReference>
<evidence type="ECO:0000313" key="5">
    <source>
        <dbReference type="EMBL" id="SED74974.1"/>
    </source>
</evidence>
<dbReference type="GO" id="GO:0071111">
    <property type="term" value="F:cyclic-guanylate-specific phosphodiesterase activity"/>
    <property type="evidence" value="ECO:0007669"/>
    <property type="project" value="InterPro"/>
</dbReference>
<comment type="caution">
    <text evidence="4">The sequence shown here is derived from an EMBL/GenBank/DDBJ whole genome shotgun (WGS) entry which is preliminary data.</text>
</comment>
<dbReference type="InterPro" id="IPR050706">
    <property type="entry name" value="Cyclic-di-GMP_PDE-like"/>
</dbReference>
<keyword evidence="4" id="KW-0808">Transferase</keyword>
<dbReference type="RefSeq" id="WP_071485760.1">
    <property type="nucleotide sequence ID" value="NZ_FNTS01000002.1"/>
</dbReference>
<dbReference type="InterPro" id="IPR035919">
    <property type="entry name" value="EAL_sf"/>
</dbReference>
<dbReference type="OrthoDB" id="9812358at2"/>
<dbReference type="Gene3D" id="3.40.50.2300">
    <property type="match status" value="1"/>
</dbReference>
<dbReference type="PROSITE" id="PS50883">
    <property type="entry name" value="EAL"/>
    <property type="match status" value="1"/>
</dbReference>
<reference evidence="4 6" key="1">
    <citation type="submission" date="2016-08" db="EMBL/GenBank/DDBJ databases">
        <title>Draft genome sequence of Pseudomonas costantinii LMG 22119, type strain isolated from cultivated mushroom (Agaricus bisporus) sporophores.</title>
        <authorList>
            <person name="Tambong J.T."/>
        </authorList>
    </citation>
    <scope>NUCLEOTIDE SEQUENCE [LARGE SCALE GENOMIC DNA]</scope>
    <source>
        <strain evidence="4 6">LMG 22119</strain>
    </source>
</reference>
<dbReference type="SUPFAM" id="SSF52172">
    <property type="entry name" value="CheY-like"/>
    <property type="match status" value="1"/>
</dbReference>
<dbReference type="SMART" id="SM00052">
    <property type="entry name" value="EAL"/>
    <property type="match status" value="1"/>
</dbReference>
<feature type="modified residue" description="4-aspartylphosphate" evidence="1">
    <location>
        <position position="56"/>
    </location>
</feature>
<sequence length="414" mass="44837">MRSLNVLLLEDNPFQLMALHQMLNANGVFNVLTAESVDAARQSLESKGPVDIAICDLYLEQGDGLELIRELAERRLAQVLILLSNAEPEVLEGVANMARQLGLNVLGCLPKPASAVLIGQLLATCQQRLRPGPSVMSWDRVHEVLGLSKIDALSPVAQVSQATIARCARAWFQPIVSQAGELQGVEALGRWQQPEGGLLLPDAFLSVLEFAGMEESFTWHVLEEALGLAGLVLRDMGTVLPIAVNIPGRMLERQDFPQRLQGLLHRYAVPAHSLTLELVETCRLKTDSTHVTGLLRLRMVGCKLSIGDFGVGGTSLQRLLELPFTELKIPPAFACGMASDERKAALVAGAMSMAGRLGVDVVVTGVETVADRDAVCELGPVWLQGCLIAPPMDARMLKEWIALQARPARVPAHR</sequence>
<proteinExistence type="predicted"/>
<keyword evidence="4" id="KW-0418">Kinase</keyword>
<dbReference type="Pfam" id="PF00072">
    <property type="entry name" value="Response_reg"/>
    <property type="match status" value="1"/>
</dbReference>
<dbReference type="InterPro" id="IPR011006">
    <property type="entry name" value="CheY-like_superfamily"/>
</dbReference>
<reference evidence="5 7" key="2">
    <citation type="submission" date="2016-10" db="EMBL/GenBank/DDBJ databases">
        <authorList>
            <person name="Varghese N."/>
            <person name="Submissions S."/>
        </authorList>
    </citation>
    <scope>NUCLEOTIDE SEQUENCE [LARGE SCALE GENOMIC DNA]</scope>
    <source>
        <strain evidence="5 7">BS2773</strain>
    </source>
</reference>
<dbReference type="GO" id="GO:0016301">
    <property type="term" value="F:kinase activity"/>
    <property type="evidence" value="ECO:0007669"/>
    <property type="project" value="UniProtKB-KW"/>
</dbReference>
<dbReference type="Proteomes" id="UP000182179">
    <property type="component" value="Unassembled WGS sequence"/>
</dbReference>
<dbReference type="EMBL" id="MDDR01000036">
    <property type="protein sequence ID" value="OIN49911.1"/>
    <property type="molecule type" value="Genomic_DNA"/>
</dbReference>
<evidence type="ECO:0000313" key="7">
    <source>
        <dbReference type="Proteomes" id="UP000182179"/>
    </source>
</evidence>
<feature type="domain" description="EAL" evidence="3">
    <location>
        <begin position="152"/>
        <end position="405"/>
    </location>
</feature>
<evidence type="ECO:0000256" key="1">
    <source>
        <dbReference type="PROSITE-ProRule" id="PRU00169"/>
    </source>
</evidence>
<gene>
    <name evidence="4" type="ORF">BFL40_21170</name>
    <name evidence="5" type="ORF">SAMN04515675_2319</name>
</gene>
<dbReference type="Gene3D" id="3.20.20.450">
    <property type="entry name" value="EAL domain"/>
    <property type="match status" value="1"/>
</dbReference>
<keyword evidence="1" id="KW-0597">Phosphoprotein</keyword>
<dbReference type="InterPro" id="IPR001633">
    <property type="entry name" value="EAL_dom"/>
</dbReference>
<dbReference type="PANTHER" id="PTHR33121">
    <property type="entry name" value="CYCLIC DI-GMP PHOSPHODIESTERASE PDEF"/>
    <property type="match status" value="1"/>
</dbReference>
<dbReference type="Pfam" id="PF00563">
    <property type="entry name" value="EAL"/>
    <property type="match status" value="1"/>
</dbReference>
<keyword evidence="7" id="KW-1185">Reference proteome</keyword>
<dbReference type="PROSITE" id="PS50110">
    <property type="entry name" value="RESPONSE_REGULATORY"/>
    <property type="match status" value="1"/>
</dbReference>
<accession>A0A1S2UU27</accession>
<evidence type="ECO:0000313" key="6">
    <source>
        <dbReference type="Proteomes" id="UP000181661"/>
    </source>
</evidence>
<evidence type="ECO:0000313" key="4">
    <source>
        <dbReference type="EMBL" id="OIN49911.1"/>
    </source>
</evidence>
<feature type="domain" description="Response regulatory" evidence="2">
    <location>
        <begin position="5"/>
        <end position="126"/>
    </location>
</feature>
<evidence type="ECO:0000259" key="2">
    <source>
        <dbReference type="PROSITE" id="PS50110"/>
    </source>
</evidence>
<dbReference type="CDD" id="cd01948">
    <property type="entry name" value="EAL"/>
    <property type="match status" value="1"/>
</dbReference>
<dbReference type="SMART" id="SM00448">
    <property type="entry name" value="REC"/>
    <property type="match status" value="1"/>
</dbReference>